<organism evidence="1">
    <name type="scientific">uncultured marine virus</name>
    <dbReference type="NCBI Taxonomy" id="186617"/>
    <lineage>
        <taxon>Viruses</taxon>
        <taxon>environmental samples</taxon>
    </lineage>
</organism>
<proteinExistence type="predicted"/>
<protein>
    <submittedName>
        <fullName evidence="1">RNA polymerase</fullName>
    </submittedName>
</protein>
<accession>A0A0F7LCQ0</accession>
<sequence length="59" mass="6530">MFNEGDWFFKNCGCAEHPDLTNTITNISYTGYPCIRPISCVEIGSKVTGGNTKRKVEEG</sequence>
<reference evidence="1" key="1">
    <citation type="journal article" date="2015" name="Front. Microbiol.">
        <title>Combining genomic sequencing methods to explore viral diversity and reveal potential virus-host interactions.</title>
        <authorList>
            <person name="Chow C.E."/>
            <person name="Winget D.M."/>
            <person name="White R.A.III."/>
            <person name="Hallam S.J."/>
            <person name="Suttle C.A."/>
        </authorList>
    </citation>
    <scope>NUCLEOTIDE SEQUENCE</scope>
    <source>
        <strain evidence="1">Oxic3_4</strain>
    </source>
</reference>
<name>A0A0F7LCQ0_9VIRU</name>
<evidence type="ECO:0000313" key="1">
    <source>
        <dbReference type="EMBL" id="AKH48881.1"/>
    </source>
</evidence>
<reference evidence="1" key="2">
    <citation type="submission" date="2015-03" db="EMBL/GenBank/DDBJ databases">
        <authorList>
            <person name="Chow C.-E.T."/>
            <person name="Winget D.M."/>
            <person name="White R.A.III."/>
            <person name="Hallam S.J."/>
            <person name="Suttle C.A."/>
        </authorList>
    </citation>
    <scope>NUCLEOTIDE SEQUENCE</scope>
    <source>
        <strain evidence="1">Oxic3_4</strain>
    </source>
</reference>
<dbReference type="EMBL" id="KR029610">
    <property type="protein sequence ID" value="AKH48881.1"/>
    <property type="molecule type" value="Genomic_DNA"/>
</dbReference>